<organism evidence="2 3">
    <name type="scientific">Pendulispora rubella</name>
    <dbReference type="NCBI Taxonomy" id="2741070"/>
    <lineage>
        <taxon>Bacteria</taxon>
        <taxon>Pseudomonadati</taxon>
        <taxon>Myxococcota</taxon>
        <taxon>Myxococcia</taxon>
        <taxon>Myxococcales</taxon>
        <taxon>Sorangiineae</taxon>
        <taxon>Pendulisporaceae</taxon>
        <taxon>Pendulispora</taxon>
    </lineage>
</organism>
<keyword evidence="3" id="KW-1185">Reference proteome</keyword>
<feature type="region of interest" description="Disordered" evidence="1">
    <location>
        <begin position="25"/>
        <end position="47"/>
    </location>
</feature>
<dbReference type="RefSeq" id="WP_394839552.1">
    <property type="nucleotide sequence ID" value="NZ_CP089929.1"/>
</dbReference>
<protein>
    <submittedName>
        <fullName evidence="2">SGNH/GDSL hydrolase family protein</fullName>
    </submittedName>
</protein>
<sequence length="242" mass="25499">MLLWAPLVAIAPLVGAVVLHGGCSHSGDGPPPQPAPAATGSTGAAPAAVTPELAEADAGIAGAEARDAGPPVRVPSVVLHVGDSTVGYYGGLSKALAERFKAEGAQYYSDVWTSASVVTFDNSDKFKKLIAKHNPDLILITLGTNDVTIPSPQGFAHHIANIAKRTEGRECIWIGPPTWKKDTGIVEVIRQNSAPCRFFDSSLMKMQRRVDGIHPTDKGGETWAGAFWEFYRGSNGNSVTAQ</sequence>
<evidence type="ECO:0000313" key="2">
    <source>
        <dbReference type="EMBL" id="WXB09878.1"/>
    </source>
</evidence>
<reference evidence="2" key="1">
    <citation type="submission" date="2021-12" db="EMBL/GenBank/DDBJ databases">
        <title>Discovery of the Pendulisporaceae a myxobacterial family with distinct sporulation behavior and unique specialized metabolism.</title>
        <authorList>
            <person name="Garcia R."/>
            <person name="Popoff A."/>
            <person name="Bader C.D."/>
            <person name="Loehr J."/>
            <person name="Walesch S."/>
            <person name="Walt C."/>
            <person name="Boldt J."/>
            <person name="Bunk B."/>
            <person name="Haeckl F.J.F.P.J."/>
            <person name="Gunesch A.P."/>
            <person name="Birkelbach J."/>
            <person name="Nuebel U."/>
            <person name="Pietschmann T."/>
            <person name="Bach T."/>
            <person name="Mueller R."/>
        </authorList>
    </citation>
    <scope>NUCLEOTIDE SEQUENCE</scope>
    <source>
        <strain evidence="2">MSr11367</strain>
    </source>
</reference>
<evidence type="ECO:0000256" key="1">
    <source>
        <dbReference type="SAM" id="MobiDB-lite"/>
    </source>
</evidence>
<feature type="compositionally biased region" description="Low complexity" evidence="1">
    <location>
        <begin position="36"/>
        <end position="47"/>
    </location>
</feature>
<gene>
    <name evidence="2" type="ORF">LVJ94_21950</name>
</gene>
<dbReference type="Gene3D" id="3.40.50.1110">
    <property type="entry name" value="SGNH hydrolase"/>
    <property type="match status" value="1"/>
</dbReference>
<dbReference type="InterPro" id="IPR036514">
    <property type="entry name" value="SGNH_hydro_sf"/>
</dbReference>
<dbReference type="SUPFAM" id="SSF52266">
    <property type="entry name" value="SGNH hydrolase"/>
    <property type="match status" value="1"/>
</dbReference>
<evidence type="ECO:0000313" key="3">
    <source>
        <dbReference type="Proteomes" id="UP001374803"/>
    </source>
</evidence>
<dbReference type="GO" id="GO:0016787">
    <property type="term" value="F:hydrolase activity"/>
    <property type="evidence" value="ECO:0007669"/>
    <property type="project" value="UniProtKB-KW"/>
</dbReference>
<proteinExistence type="predicted"/>
<dbReference type="EMBL" id="CP089983">
    <property type="protein sequence ID" value="WXB09878.1"/>
    <property type="molecule type" value="Genomic_DNA"/>
</dbReference>
<dbReference type="CDD" id="cd00229">
    <property type="entry name" value="SGNH_hydrolase"/>
    <property type="match status" value="1"/>
</dbReference>
<dbReference type="Proteomes" id="UP001374803">
    <property type="component" value="Chromosome"/>
</dbReference>
<accession>A0ABZ2LG24</accession>
<keyword evidence="2" id="KW-0378">Hydrolase</keyword>
<name>A0ABZ2LG24_9BACT</name>